<sequence>MYIVLNFSQESCAYQLVLKKAGTECFCAGVPVQEYHFRVQEYVLEYFSCAYQPTVKF</sequence>
<reference evidence="1" key="2">
    <citation type="journal article" date="2015" name="Data Brief">
        <title>Shoot transcriptome of the giant reed, Arundo donax.</title>
        <authorList>
            <person name="Barrero R.A."/>
            <person name="Guerrero F.D."/>
            <person name="Moolhuijzen P."/>
            <person name="Goolsby J.A."/>
            <person name="Tidwell J."/>
            <person name="Bellgard S.E."/>
            <person name="Bellgard M.I."/>
        </authorList>
    </citation>
    <scope>NUCLEOTIDE SEQUENCE</scope>
    <source>
        <tissue evidence="1">Shoot tissue taken approximately 20 cm above the soil surface</tissue>
    </source>
</reference>
<organism evidence="1">
    <name type="scientific">Arundo donax</name>
    <name type="common">Giant reed</name>
    <name type="synonym">Donax arundinaceus</name>
    <dbReference type="NCBI Taxonomy" id="35708"/>
    <lineage>
        <taxon>Eukaryota</taxon>
        <taxon>Viridiplantae</taxon>
        <taxon>Streptophyta</taxon>
        <taxon>Embryophyta</taxon>
        <taxon>Tracheophyta</taxon>
        <taxon>Spermatophyta</taxon>
        <taxon>Magnoliopsida</taxon>
        <taxon>Liliopsida</taxon>
        <taxon>Poales</taxon>
        <taxon>Poaceae</taxon>
        <taxon>PACMAD clade</taxon>
        <taxon>Arundinoideae</taxon>
        <taxon>Arundineae</taxon>
        <taxon>Arundo</taxon>
    </lineage>
</organism>
<dbReference type="AlphaFoldDB" id="A0A0A9CHJ6"/>
<accession>A0A0A9CHJ6</accession>
<name>A0A0A9CHJ6_ARUDO</name>
<dbReference type="EMBL" id="GBRH01223962">
    <property type="protein sequence ID" value="JAD73933.1"/>
    <property type="molecule type" value="Transcribed_RNA"/>
</dbReference>
<reference evidence="1" key="1">
    <citation type="submission" date="2014-09" db="EMBL/GenBank/DDBJ databases">
        <authorList>
            <person name="Magalhaes I.L.F."/>
            <person name="Oliveira U."/>
            <person name="Santos F.R."/>
            <person name="Vidigal T.H.D.A."/>
            <person name="Brescovit A.D."/>
            <person name="Santos A.J."/>
        </authorList>
    </citation>
    <scope>NUCLEOTIDE SEQUENCE</scope>
    <source>
        <tissue evidence="1">Shoot tissue taken approximately 20 cm above the soil surface</tissue>
    </source>
</reference>
<proteinExistence type="predicted"/>
<evidence type="ECO:0000313" key="1">
    <source>
        <dbReference type="EMBL" id="JAD73933.1"/>
    </source>
</evidence>
<protein>
    <submittedName>
        <fullName evidence="1">Uncharacterized protein</fullName>
    </submittedName>
</protein>